<feature type="signal peptide" evidence="1">
    <location>
        <begin position="1"/>
        <end position="25"/>
    </location>
</feature>
<protein>
    <submittedName>
        <fullName evidence="2">DUF1800 domain-containing protein</fullName>
    </submittedName>
</protein>
<sequence length="543" mass="59174">MGMIKRRFAILALLLSMSQGNSAWANFDIDQKMDELSARAMLSRFGYGADESSLKVAMHQTPRQYLMHSIQGVSHLPVPIVTQIQSLPISGSTIAMWSQYGPGGTLSDKQQDPEARKLVQQTENQYMDATIQARLLTMANSDNQGHEALLSFWLNHFSIYGPKDYDKLLAWDYSNALEWAMRGDSFESLLRASFYHAAMQIYLDNFQSTAPTSITGTIVAARGKPTGINENLARELMELHTLGVDAGYSQKDVQELARIITGAGIYTPKMQDQALSKAGAIRKGIFLFDPRRHDFGSKTFLGNTFPAGHGLDEIDRALHILAMHPATAHHIAFKLARQFLSDNPPPALVNAMTNAYLQSNGRISATLIPLMTSPEFAASLSNPLKFKEPLDFILSAARTTCSGMPIGNPSILVFNAKDMGEAPFMHSTPDGYGATESDWLSPAAMAERTRFAVAIAMGKVPLVSKAENNLSPPTATSAMPSPMSMTQATATPNLAKGISCQPDLNTVTQLVGPISSNTKTAENGLSDPEKIVLLLTSPEFMKR</sequence>
<evidence type="ECO:0000313" key="3">
    <source>
        <dbReference type="Proteomes" id="UP000253940"/>
    </source>
</evidence>
<accession>A0A345P5T1</accession>
<feature type="chain" id="PRO_5017046153" evidence="1">
    <location>
        <begin position="26"/>
        <end position="543"/>
    </location>
</feature>
<reference evidence="2 3" key="1">
    <citation type="submission" date="2018-07" db="EMBL/GenBank/DDBJ databases">
        <title>Genome sequencing of Moraxellaceae gen. HYN0046.</title>
        <authorList>
            <person name="Kim M."/>
            <person name="Yi H."/>
        </authorList>
    </citation>
    <scope>NUCLEOTIDE SEQUENCE [LARGE SCALE GENOMIC DNA]</scope>
    <source>
        <strain evidence="2 3">HYN0046</strain>
    </source>
</reference>
<keyword evidence="1" id="KW-0732">Signal</keyword>
<dbReference type="InterPro" id="IPR014917">
    <property type="entry name" value="DUF1800"/>
</dbReference>
<gene>
    <name evidence="2" type="ORF">HYN46_07240</name>
</gene>
<dbReference type="EMBL" id="CP031222">
    <property type="protein sequence ID" value="AXI02640.1"/>
    <property type="molecule type" value="Genomic_DNA"/>
</dbReference>
<dbReference type="KEGG" id="mbah:HYN46_07240"/>
<name>A0A345P5T1_9GAMM</name>
<keyword evidence="3" id="KW-1185">Reference proteome</keyword>
<proteinExistence type="predicted"/>
<organism evidence="2 3">
    <name type="scientific">Aquirhabdus parva</name>
    <dbReference type="NCBI Taxonomy" id="2283318"/>
    <lineage>
        <taxon>Bacteria</taxon>
        <taxon>Pseudomonadati</taxon>
        <taxon>Pseudomonadota</taxon>
        <taxon>Gammaproteobacteria</taxon>
        <taxon>Moraxellales</taxon>
        <taxon>Moraxellaceae</taxon>
        <taxon>Aquirhabdus</taxon>
    </lineage>
</organism>
<evidence type="ECO:0000313" key="2">
    <source>
        <dbReference type="EMBL" id="AXI02640.1"/>
    </source>
</evidence>
<evidence type="ECO:0000256" key="1">
    <source>
        <dbReference type="SAM" id="SignalP"/>
    </source>
</evidence>
<dbReference type="Proteomes" id="UP000253940">
    <property type="component" value="Chromosome"/>
</dbReference>
<dbReference type="OrthoDB" id="9772295at2"/>
<dbReference type="Pfam" id="PF08811">
    <property type="entry name" value="DUF1800"/>
    <property type="match status" value="1"/>
</dbReference>
<dbReference type="AlphaFoldDB" id="A0A345P5T1"/>